<dbReference type="SMART" id="SM00490">
    <property type="entry name" value="HELICc"/>
    <property type="match status" value="1"/>
</dbReference>
<keyword evidence="6 13" id="KW-0378">Hydrolase</keyword>
<keyword evidence="4" id="KW-0547">Nucleotide-binding</keyword>
<feature type="domain" description="DBINO" evidence="18">
    <location>
        <begin position="345"/>
        <end position="470"/>
    </location>
</feature>
<evidence type="ECO:0000259" key="17">
    <source>
        <dbReference type="PROSITE" id="PS51194"/>
    </source>
</evidence>
<protein>
    <recommendedName>
        <fullName evidence="3 13">Chromatin-remodeling ATPase INO80</fullName>
        <ecNumber evidence="13">3.6.4.-</ecNumber>
    </recommendedName>
</protein>
<dbReference type="FunFam" id="3.40.50.10810:FF:000005">
    <property type="entry name" value="Photoperiod-independent early flowering 1"/>
    <property type="match status" value="1"/>
</dbReference>
<reference evidence="19" key="3">
    <citation type="submission" date="2015-04" db="UniProtKB">
        <authorList>
            <consortium name="EnsemblPlants"/>
        </authorList>
    </citation>
    <scope>IDENTIFICATION</scope>
</reference>
<dbReference type="GO" id="GO:0042393">
    <property type="term" value="F:histone binding"/>
    <property type="evidence" value="ECO:0007669"/>
    <property type="project" value="TreeGrafter"/>
</dbReference>
<feature type="compositionally biased region" description="Acidic residues" evidence="15">
    <location>
        <begin position="1359"/>
        <end position="1368"/>
    </location>
</feature>
<dbReference type="PROSITE" id="PS51413">
    <property type="entry name" value="DBINO"/>
    <property type="match status" value="1"/>
</dbReference>
<proteinExistence type="inferred from homology"/>
<dbReference type="GO" id="GO:0003677">
    <property type="term" value="F:DNA binding"/>
    <property type="evidence" value="ECO:0007669"/>
    <property type="project" value="UniProtKB-UniRule"/>
</dbReference>
<keyword evidence="12" id="KW-0539">Nucleus</keyword>
<dbReference type="InterPro" id="IPR049730">
    <property type="entry name" value="SNF2/RAD54-like_C"/>
</dbReference>
<evidence type="ECO:0000256" key="14">
    <source>
        <dbReference type="SAM" id="Coils"/>
    </source>
</evidence>
<dbReference type="HOGENOM" id="CLU_000315_20_2_1"/>
<evidence type="ECO:0000256" key="6">
    <source>
        <dbReference type="ARBA" id="ARBA00022801"/>
    </source>
</evidence>
<evidence type="ECO:0000256" key="7">
    <source>
        <dbReference type="ARBA" id="ARBA00022806"/>
    </source>
</evidence>
<dbReference type="Proteomes" id="UP000032180">
    <property type="component" value="Chromosome 3"/>
</dbReference>
<dbReference type="GO" id="GO:0016887">
    <property type="term" value="F:ATP hydrolysis activity"/>
    <property type="evidence" value="ECO:0007669"/>
    <property type="project" value="TreeGrafter"/>
</dbReference>
<dbReference type="SUPFAM" id="SSF52540">
    <property type="entry name" value="P-loop containing nucleoside triphosphate hydrolases"/>
    <property type="match status" value="2"/>
</dbReference>
<comment type="catalytic activity">
    <reaction evidence="13">
        <text>ATP + H2O = ADP + phosphate + H(+)</text>
        <dbReference type="Rhea" id="RHEA:13065"/>
        <dbReference type="ChEBI" id="CHEBI:15377"/>
        <dbReference type="ChEBI" id="CHEBI:15378"/>
        <dbReference type="ChEBI" id="CHEBI:30616"/>
        <dbReference type="ChEBI" id="CHEBI:43474"/>
        <dbReference type="ChEBI" id="CHEBI:456216"/>
    </reaction>
</comment>
<dbReference type="InterPro" id="IPR027417">
    <property type="entry name" value="P-loop_NTPase"/>
</dbReference>
<comment type="subcellular location">
    <subcellularLocation>
        <location evidence="1 13">Nucleus</location>
    </subcellularLocation>
</comment>
<evidence type="ECO:0000256" key="15">
    <source>
        <dbReference type="SAM" id="MobiDB-lite"/>
    </source>
</evidence>
<evidence type="ECO:0000256" key="12">
    <source>
        <dbReference type="ARBA" id="ARBA00023242"/>
    </source>
</evidence>
<dbReference type="Gene3D" id="3.40.50.10810">
    <property type="entry name" value="Tandem AAA-ATPase domain"/>
    <property type="match status" value="1"/>
</dbReference>
<evidence type="ECO:0000256" key="2">
    <source>
        <dbReference type="ARBA" id="ARBA00007025"/>
    </source>
</evidence>
<feature type="domain" description="Helicase C-terminal" evidence="17">
    <location>
        <begin position="1104"/>
        <end position="1263"/>
    </location>
</feature>
<reference evidence="19 20" key="1">
    <citation type="submission" date="2012-08" db="EMBL/GenBank/DDBJ databases">
        <title>Oryza genome evolution.</title>
        <authorList>
            <person name="Wing R.A."/>
        </authorList>
    </citation>
    <scope>NUCLEOTIDE SEQUENCE</scope>
</reference>
<comment type="domain">
    <text evidence="13">The DBINO region is involved in binding to DNA.</text>
</comment>
<dbReference type="EC" id="3.6.4.-" evidence="13"/>
<dbReference type="GO" id="GO:0031011">
    <property type="term" value="C:Ino80 complex"/>
    <property type="evidence" value="ECO:0007669"/>
    <property type="project" value="UniProtKB-UniRule"/>
</dbReference>
<keyword evidence="11 13" id="KW-0234">DNA repair</keyword>
<evidence type="ECO:0000256" key="10">
    <source>
        <dbReference type="ARBA" id="ARBA00023125"/>
    </source>
</evidence>
<evidence type="ECO:0000259" key="18">
    <source>
        <dbReference type="PROSITE" id="PS51413"/>
    </source>
</evidence>
<evidence type="ECO:0000256" key="9">
    <source>
        <dbReference type="ARBA" id="ARBA00022853"/>
    </source>
</evidence>
<dbReference type="PROSITE" id="PS51192">
    <property type="entry name" value="HELICASE_ATP_BIND_1"/>
    <property type="match status" value="1"/>
</dbReference>
<organism evidence="19 20">
    <name type="scientific">Leersia perrieri</name>
    <dbReference type="NCBI Taxonomy" id="77586"/>
    <lineage>
        <taxon>Eukaryota</taxon>
        <taxon>Viridiplantae</taxon>
        <taxon>Streptophyta</taxon>
        <taxon>Embryophyta</taxon>
        <taxon>Tracheophyta</taxon>
        <taxon>Spermatophyta</taxon>
        <taxon>Magnoliopsida</taxon>
        <taxon>Liliopsida</taxon>
        <taxon>Poales</taxon>
        <taxon>Poaceae</taxon>
        <taxon>BOP clade</taxon>
        <taxon>Oryzoideae</taxon>
        <taxon>Oryzeae</taxon>
        <taxon>Oryzinae</taxon>
        <taxon>Leersia</taxon>
    </lineage>
</organism>
<dbReference type="Pfam" id="PF00176">
    <property type="entry name" value="SNF2-rel_dom"/>
    <property type="match status" value="2"/>
</dbReference>
<evidence type="ECO:0000256" key="5">
    <source>
        <dbReference type="ARBA" id="ARBA00022763"/>
    </source>
</evidence>
<dbReference type="InterPro" id="IPR020838">
    <property type="entry name" value="DBINO"/>
</dbReference>
<dbReference type="EnsemblPlants" id="LPERR03G15250.1">
    <property type="protein sequence ID" value="LPERR03G15250.1"/>
    <property type="gene ID" value="LPERR03G15250"/>
</dbReference>
<evidence type="ECO:0000313" key="20">
    <source>
        <dbReference type="Proteomes" id="UP000032180"/>
    </source>
</evidence>
<keyword evidence="8 13" id="KW-0067">ATP-binding</keyword>
<feature type="compositionally biased region" description="Low complexity" evidence="15">
    <location>
        <begin position="45"/>
        <end position="62"/>
    </location>
</feature>
<keyword evidence="5 13" id="KW-0227">DNA damage</keyword>
<evidence type="ECO:0000256" key="13">
    <source>
        <dbReference type="RuleBase" id="RU368001"/>
    </source>
</evidence>
<dbReference type="InterPro" id="IPR000330">
    <property type="entry name" value="SNF2_N"/>
</dbReference>
<keyword evidence="20" id="KW-1185">Reference proteome</keyword>
<feature type="region of interest" description="Disordered" evidence="15">
    <location>
        <begin position="466"/>
        <end position="532"/>
    </location>
</feature>
<dbReference type="Pfam" id="PF13892">
    <property type="entry name" value="DBINO"/>
    <property type="match status" value="1"/>
</dbReference>
<evidence type="ECO:0000256" key="3">
    <source>
        <dbReference type="ARBA" id="ARBA00019805"/>
    </source>
</evidence>
<comment type="similarity">
    <text evidence="2 13">Belongs to the SNF2/RAD54 helicase family.</text>
</comment>
<dbReference type="Gene3D" id="3.40.50.300">
    <property type="entry name" value="P-loop containing nucleotide triphosphate hydrolases"/>
    <property type="match status" value="2"/>
</dbReference>
<feature type="region of interest" description="Disordered" evidence="15">
    <location>
        <begin position="1317"/>
        <end position="1424"/>
    </location>
</feature>
<evidence type="ECO:0000259" key="16">
    <source>
        <dbReference type="PROSITE" id="PS51192"/>
    </source>
</evidence>
<dbReference type="PANTHER" id="PTHR45685">
    <property type="entry name" value="HELICASE SRCAP-RELATED"/>
    <property type="match status" value="1"/>
</dbReference>
<dbReference type="InterPro" id="IPR014001">
    <property type="entry name" value="Helicase_ATP-bd"/>
</dbReference>
<dbReference type="InterPro" id="IPR050520">
    <property type="entry name" value="INO80/SWR1_helicase"/>
</dbReference>
<evidence type="ECO:0000256" key="1">
    <source>
        <dbReference type="ARBA" id="ARBA00004123"/>
    </source>
</evidence>
<feature type="region of interest" description="Disordered" evidence="15">
    <location>
        <begin position="40"/>
        <end position="88"/>
    </location>
</feature>
<keyword evidence="10 13" id="KW-0238">DNA-binding</keyword>
<feature type="compositionally biased region" description="Polar residues" evidence="15">
    <location>
        <begin position="503"/>
        <end position="514"/>
    </location>
</feature>
<evidence type="ECO:0000256" key="11">
    <source>
        <dbReference type="ARBA" id="ARBA00023204"/>
    </source>
</evidence>
<dbReference type="Gramene" id="LPERR03G15250.1">
    <property type="protein sequence ID" value="LPERR03G15250.1"/>
    <property type="gene ID" value="LPERR03G15250"/>
</dbReference>
<feature type="compositionally biased region" description="Basic and acidic residues" evidence="15">
    <location>
        <begin position="1346"/>
        <end position="1358"/>
    </location>
</feature>
<dbReference type="CDD" id="cd18793">
    <property type="entry name" value="SF2_C_SNF"/>
    <property type="match status" value="1"/>
</dbReference>
<reference evidence="20" key="2">
    <citation type="submission" date="2013-12" db="EMBL/GenBank/DDBJ databases">
        <authorList>
            <person name="Yu Y."/>
            <person name="Lee S."/>
            <person name="de Baynast K."/>
            <person name="Wissotski M."/>
            <person name="Liu L."/>
            <person name="Talag J."/>
            <person name="Goicoechea J."/>
            <person name="Angelova A."/>
            <person name="Jetty R."/>
            <person name="Kudrna D."/>
            <person name="Golser W."/>
            <person name="Rivera L."/>
            <person name="Zhang J."/>
            <person name="Wing R."/>
        </authorList>
    </citation>
    <scope>NUCLEOTIDE SEQUENCE</scope>
</reference>
<feature type="domain" description="Helicase ATP-binding" evidence="16">
    <location>
        <begin position="576"/>
        <end position="711"/>
    </location>
</feature>
<evidence type="ECO:0000256" key="4">
    <source>
        <dbReference type="ARBA" id="ARBA00022741"/>
    </source>
</evidence>
<dbReference type="eggNOG" id="KOG0388">
    <property type="taxonomic scope" value="Eukaryota"/>
</dbReference>
<accession>A0A0D9VU25</accession>
<evidence type="ECO:0000313" key="19">
    <source>
        <dbReference type="EnsemblPlants" id="LPERR03G15250.1"/>
    </source>
</evidence>
<dbReference type="Pfam" id="PF00271">
    <property type="entry name" value="Helicase_C"/>
    <property type="match status" value="1"/>
</dbReference>
<name>A0A0D9VU25_9ORYZ</name>
<dbReference type="InterPro" id="IPR001650">
    <property type="entry name" value="Helicase_C-like"/>
</dbReference>
<comment type="subunit">
    <text evidence="13">Component of the INO80 chromatin-remodeling complex.</text>
</comment>
<evidence type="ECO:0000256" key="8">
    <source>
        <dbReference type="ARBA" id="ARBA00022840"/>
    </source>
</evidence>
<dbReference type="GO" id="GO:0006281">
    <property type="term" value="P:DNA repair"/>
    <property type="evidence" value="ECO:0007669"/>
    <property type="project" value="UniProtKB-UniRule"/>
</dbReference>
<keyword evidence="14" id="KW-0175">Coiled coil</keyword>
<dbReference type="GO" id="GO:0006338">
    <property type="term" value="P:chromatin remodeling"/>
    <property type="evidence" value="ECO:0007669"/>
    <property type="project" value="UniProtKB-UniRule"/>
</dbReference>
<dbReference type="SMART" id="SM00487">
    <property type="entry name" value="DEXDc"/>
    <property type="match status" value="1"/>
</dbReference>
<keyword evidence="9" id="KW-0156">Chromatin regulator</keyword>
<comment type="function">
    <text evidence="13">ATPase component of the INO80 complex which remodels chromatin by shifting nucleosomes and is involved in DNA repair.</text>
</comment>
<sequence>MDPRRPPPRGGAHGSGLSYSTLFNLEPLLNFKVPLPEDLDRYRRSSPNGSMSSQGQGSLSDQYNGISDASHGLHRKRKRIDGASDDDEANAYSNQITEEHYRTMLSEHVQKYRRPKFKEDVFGSDSPQAIVPQKHKNGSARVTKYRSDTRNVATLGGVEATAEYNGAKSVNACGGFNKLVASLDSSYLDMGDNVSYMIPEGYDKLAPSLNLPVFSDIRVEENFLEGTLDLRTLAAMLSTDQKFETTNRGGLAEPQTQYESLQERVKVQKFALQVTEDPFAVPEGAAGRIRRFIISETGSLHVHYVKVLEKGDTYEIIERSLPKKQIVRKDPSEIAREASDKTIKLWHAISVKGIPRHHRNFMALAKKRQVDAKRFSENCQREVKFKVSRSLKLMRSAAIRTRRLARDMLIFWKRVDKEQYELRKREEREAAEALKREEELREAKRQQQRLNFLLSQTELYSHFMQNKAGESGPSDEGSVPEADEEDPEEAELKREALRAAQHAVSQQKRMTNAFDSEIGRLRDDSGIPTDDLATMESNKIDLLHPSTMPEKSSVQTPELFKGTLKEYQLKGLQWLVNCYEQGLNGILADEMGLGKTDKNIWGPFLVVAPASVVNNWAEEVIRFCPDLKILPYWGPERMILRKNINPKQKLLRRVKWQYMVLDEAQAIKSSSSQRWKTLLSFNCRNRLLLTGTPIQNKMAELWALLHFIMPTLFDSHEQFNEWFSKGIEGHAEHGGALNEHQLSRLHAILKPFMLRRVKIDVIAEMTKKKEEIVPCRLSSRQQVFYQAIKNKISLNELLDGSRGNLNDKKLLSLMNIVMQLRKVCNHPELFERNEGSSYFYFADIPNSLLSPAFGELQDVHYAGKRNPIMFEIPKLVYKGIISNIEMLVGGCKFPCGSFNRMFNIFSPSYIHQSAYPEAISPNNTVLSSGAFGFTRLINLSPIETSFLATCSLFNRLAYSAVRWNKKYTDELVDAFLDSESTDLESTHNDVTKVRAVVRLLLSPTKAESSLLRTKIVTGPSDGPYEALVLSHHERLVSNIRLLRSAYAFIPPARAPPINVWCADRNFAYKLTDEMHDPWTKKLFLGFARTSEFNGPREPISPHPLIQELHNDLPFPEPMLQLPYRIFGSSPPMSNFDPAKMLTDYMNFRKFKYFRLDGSSAISDRRDMVRDFQNRNDIFVFLLSTRAGGLGINLTAADTVIFYEIDWNPTQDQQAMDRTHRLGQTKEVTVYRLICKDTIEEKILKRAKEKNAVQELVMKGKHVQDDHLMRQEDVVSLLIDDTQISHKLKEISMQAKDRLRKRRTKGIKVDKEGDLMLEDLDDPATGAAEQDSTSSKKRRSSQKKLSKSQDIDSVDKNAEVEGEVEDEDNIAATRPKRSKRLMKSVNEDKEPEPTTDGDNPVDATENDLSHDDDNTEEPQDQTPSA</sequence>
<feature type="coiled-coil region" evidence="14">
    <location>
        <begin position="417"/>
        <end position="456"/>
    </location>
</feature>
<dbReference type="GO" id="GO:0005524">
    <property type="term" value="F:ATP binding"/>
    <property type="evidence" value="ECO:0007669"/>
    <property type="project" value="UniProtKB-UniRule"/>
</dbReference>
<keyword evidence="7" id="KW-0347">Helicase</keyword>
<dbReference type="InterPro" id="IPR038718">
    <property type="entry name" value="SNF2-like_sf"/>
</dbReference>
<dbReference type="STRING" id="77586.A0A0D9VU25"/>
<dbReference type="PROSITE" id="PS51194">
    <property type="entry name" value="HELICASE_CTER"/>
    <property type="match status" value="1"/>
</dbReference>
<dbReference type="PANTHER" id="PTHR45685:SF2">
    <property type="entry name" value="CHROMATIN-REMODELING ATPASE INO80"/>
    <property type="match status" value="1"/>
</dbReference>
<dbReference type="GO" id="GO:0004386">
    <property type="term" value="F:helicase activity"/>
    <property type="evidence" value="ECO:0007669"/>
    <property type="project" value="UniProtKB-KW"/>
</dbReference>
<feature type="compositionally biased region" description="Basic residues" evidence="15">
    <location>
        <begin position="1334"/>
        <end position="1345"/>
    </location>
</feature>